<sequence>MFTAYVEKAGSAILRRAVDFSFQPRNNIDFSEWIALLTLCLAPLVMHIVAGVPTPTYFEHKRPQWHDQITHYNPTSIIWRYFVITDRRVRAKSWNAEDMAASNALFWTAKGWDGSESIMRSSRVFLTRIPSRARISFFSATSAKTLTITLQGVQAIYCLLVKPLNWGVEMAIDSIFFPLALLGLLRLPAAIWLTEDYSYADYNTDVKIPQVPASNRDSNVRRSQDRPFTQPKTLRTMGLLDASPSLLVKSEYAAQNWRGILVRVLFLLPLAGFALISLCFTSLRSGVIFTVTALCLNLFYTVFLCASATILSAYIILGRSTTTIIPCITSCWYKVYTAFLGLLAFLLILAAALETKKTPCGKHTTLGKNSFVEVCGEKFFNASTTEGLFGVAEWVTVPMQVAKTRMELHKFDGWCSGKLDSAVFFSANLTASTP</sequence>
<feature type="transmembrane region" description="Helical" evidence="1">
    <location>
        <begin position="287"/>
        <end position="315"/>
    </location>
</feature>
<evidence type="ECO:0000313" key="3">
    <source>
        <dbReference type="Proteomes" id="UP000235371"/>
    </source>
</evidence>
<accession>A0A2J6T8P8</accession>
<gene>
    <name evidence="2" type="ORF">K444DRAFT_630178</name>
</gene>
<proteinExistence type="predicted"/>
<reference evidence="2 3" key="1">
    <citation type="submission" date="2016-04" db="EMBL/GenBank/DDBJ databases">
        <title>A degradative enzymes factory behind the ericoid mycorrhizal symbiosis.</title>
        <authorList>
            <consortium name="DOE Joint Genome Institute"/>
            <person name="Martino E."/>
            <person name="Morin E."/>
            <person name="Grelet G."/>
            <person name="Kuo A."/>
            <person name="Kohler A."/>
            <person name="Daghino S."/>
            <person name="Barry K."/>
            <person name="Choi C."/>
            <person name="Cichocki N."/>
            <person name="Clum A."/>
            <person name="Copeland A."/>
            <person name="Hainaut M."/>
            <person name="Haridas S."/>
            <person name="Labutti K."/>
            <person name="Lindquist E."/>
            <person name="Lipzen A."/>
            <person name="Khouja H.-R."/>
            <person name="Murat C."/>
            <person name="Ohm R."/>
            <person name="Olson A."/>
            <person name="Spatafora J."/>
            <person name="Veneault-Fourrey C."/>
            <person name="Henrissat B."/>
            <person name="Grigoriev I."/>
            <person name="Martin F."/>
            <person name="Perotto S."/>
        </authorList>
    </citation>
    <scope>NUCLEOTIDE SEQUENCE [LARGE SCALE GENOMIC DNA]</scope>
    <source>
        <strain evidence="2 3">E</strain>
    </source>
</reference>
<feature type="transmembrane region" description="Helical" evidence="1">
    <location>
        <begin position="33"/>
        <end position="52"/>
    </location>
</feature>
<name>A0A2J6T8P8_9HELO</name>
<dbReference type="Proteomes" id="UP000235371">
    <property type="component" value="Unassembled WGS sequence"/>
</dbReference>
<evidence type="ECO:0000256" key="1">
    <source>
        <dbReference type="SAM" id="Phobius"/>
    </source>
</evidence>
<evidence type="ECO:0000313" key="2">
    <source>
        <dbReference type="EMBL" id="PMD59386.1"/>
    </source>
</evidence>
<dbReference type="InParanoid" id="A0A2J6T8P8"/>
<feature type="transmembrane region" description="Helical" evidence="1">
    <location>
        <begin position="175"/>
        <end position="193"/>
    </location>
</feature>
<dbReference type="AlphaFoldDB" id="A0A2J6T8P8"/>
<keyword evidence="1" id="KW-0812">Transmembrane</keyword>
<keyword evidence="1" id="KW-0472">Membrane</keyword>
<dbReference type="OrthoDB" id="4586224at2759"/>
<keyword evidence="3" id="KW-1185">Reference proteome</keyword>
<organism evidence="2 3">
    <name type="scientific">Hyaloscypha bicolor E</name>
    <dbReference type="NCBI Taxonomy" id="1095630"/>
    <lineage>
        <taxon>Eukaryota</taxon>
        <taxon>Fungi</taxon>
        <taxon>Dikarya</taxon>
        <taxon>Ascomycota</taxon>
        <taxon>Pezizomycotina</taxon>
        <taxon>Leotiomycetes</taxon>
        <taxon>Helotiales</taxon>
        <taxon>Hyaloscyphaceae</taxon>
        <taxon>Hyaloscypha</taxon>
        <taxon>Hyaloscypha bicolor</taxon>
    </lineage>
</organism>
<keyword evidence="1" id="KW-1133">Transmembrane helix</keyword>
<dbReference type="EMBL" id="KZ613816">
    <property type="protein sequence ID" value="PMD59386.1"/>
    <property type="molecule type" value="Genomic_DNA"/>
</dbReference>
<feature type="transmembrane region" description="Helical" evidence="1">
    <location>
        <begin position="335"/>
        <end position="353"/>
    </location>
</feature>
<protein>
    <submittedName>
        <fullName evidence="2">Uncharacterized protein</fullName>
    </submittedName>
</protein>
<dbReference type="GeneID" id="36591241"/>
<dbReference type="RefSeq" id="XP_024736290.1">
    <property type="nucleotide sequence ID" value="XM_024883164.1"/>
</dbReference>
<feature type="transmembrane region" description="Helical" evidence="1">
    <location>
        <begin position="260"/>
        <end position="280"/>
    </location>
</feature>